<keyword evidence="2" id="KW-0808">Transferase</keyword>
<accession>A0A4P7VJU7</accession>
<dbReference type="EMBL" id="CP039393">
    <property type="protein sequence ID" value="QCD36003.1"/>
    <property type="molecule type" value="Genomic_DNA"/>
</dbReference>
<proteinExistence type="predicted"/>
<feature type="domain" description="Glycosyltransferase 2-like" evidence="1">
    <location>
        <begin position="8"/>
        <end position="133"/>
    </location>
</feature>
<dbReference type="GO" id="GO:0016758">
    <property type="term" value="F:hexosyltransferase activity"/>
    <property type="evidence" value="ECO:0007669"/>
    <property type="project" value="UniProtKB-ARBA"/>
</dbReference>
<protein>
    <submittedName>
        <fullName evidence="2">Glycosyltransferase family 2 protein</fullName>
    </submittedName>
</protein>
<organism evidence="2 3">
    <name type="scientific">Muribaculum gordoncarteri</name>
    <dbReference type="NCBI Taxonomy" id="2530390"/>
    <lineage>
        <taxon>Bacteria</taxon>
        <taxon>Pseudomonadati</taxon>
        <taxon>Bacteroidota</taxon>
        <taxon>Bacteroidia</taxon>
        <taxon>Bacteroidales</taxon>
        <taxon>Muribaculaceae</taxon>
        <taxon>Muribaculum</taxon>
    </lineage>
</organism>
<dbReference type="Proteomes" id="UP000297031">
    <property type="component" value="Chromosome"/>
</dbReference>
<dbReference type="PANTHER" id="PTHR22916:SF64">
    <property type="entry name" value="TRANSFERASE, PUTATIVE-RELATED"/>
    <property type="match status" value="1"/>
</dbReference>
<gene>
    <name evidence="2" type="ORF">E7746_08965</name>
</gene>
<dbReference type="SUPFAM" id="SSF53448">
    <property type="entry name" value="Nucleotide-diphospho-sugar transferases"/>
    <property type="match status" value="1"/>
</dbReference>
<dbReference type="Pfam" id="PF00535">
    <property type="entry name" value="Glycos_transf_2"/>
    <property type="match status" value="1"/>
</dbReference>
<dbReference type="PANTHER" id="PTHR22916">
    <property type="entry name" value="GLYCOSYLTRANSFERASE"/>
    <property type="match status" value="1"/>
</dbReference>
<name>A0A4P7VJU7_9BACT</name>
<evidence type="ECO:0000313" key="3">
    <source>
        <dbReference type="Proteomes" id="UP000297031"/>
    </source>
</evidence>
<dbReference type="InterPro" id="IPR029044">
    <property type="entry name" value="Nucleotide-diphossugar_trans"/>
</dbReference>
<reference evidence="2 3" key="1">
    <citation type="submission" date="2019-02" db="EMBL/GenBank/DDBJ databases">
        <title>Isolation and identification of novel species under the genus Muribaculum.</title>
        <authorList>
            <person name="Miyake S."/>
            <person name="Ding Y."/>
            <person name="Low A."/>
            <person name="Soh M."/>
            <person name="Seedorf H."/>
        </authorList>
    </citation>
    <scope>NUCLEOTIDE SEQUENCE [LARGE SCALE GENOMIC DNA]</scope>
    <source>
        <strain evidence="2 3">TLL-A4</strain>
    </source>
</reference>
<sequence>MNSESRMTIVVPVLNREATLQRTLDSISGQTARPLSVIIVDNGSTDNSRDIASRWMSRHKASDFDITLLDMHEKGVSKARNLGLREAVTPYIMFFDSDDTMSPHHVEDIMTEFAADPTLDIVGRDVRLHTINGSTRTLPFADSDLLFQHIFYSILSTQRYALRTSLLRKAGGWNEDATVWTDYELGLRLIVENPKVKRIDREPAVDVYQQPDSITTDSYSKRDKELMKSFLICNEKLSGNMPLRDLKMLDLKGIVLAGNLTRAKSPEGRRLLVEILDFANGPFEKIERYACYLYTALGGRGIHRIAYFRHSLKKCLKSHRTCPLSK</sequence>
<dbReference type="CDD" id="cd00761">
    <property type="entry name" value="Glyco_tranf_GTA_type"/>
    <property type="match status" value="1"/>
</dbReference>
<dbReference type="AlphaFoldDB" id="A0A4P7VJU7"/>
<dbReference type="RefSeq" id="WP_136410582.1">
    <property type="nucleotide sequence ID" value="NZ_CP039393.1"/>
</dbReference>
<dbReference type="Gene3D" id="3.90.550.10">
    <property type="entry name" value="Spore Coat Polysaccharide Biosynthesis Protein SpsA, Chain A"/>
    <property type="match status" value="1"/>
</dbReference>
<evidence type="ECO:0000313" key="2">
    <source>
        <dbReference type="EMBL" id="QCD36003.1"/>
    </source>
</evidence>
<keyword evidence="3" id="KW-1185">Reference proteome</keyword>
<dbReference type="KEGG" id="mgod:E7746_08965"/>
<dbReference type="OrthoDB" id="1114838at2"/>
<evidence type="ECO:0000259" key="1">
    <source>
        <dbReference type="Pfam" id="PF00535"/>
    </source>
</evidence>
<dbReference type="InterPro" id="IPR001173">
    <property type="entry name" value="Glyco_trans_2-like"/>
</dbReference>